<evidence type="ECO:0000313" key="2">
    <source>
        <dbReference type="EMBL" id="MDK3072755.1"/>
    </source>
</evidence>
<evidence type="ECO:0000256" key="1">
    <source>
        <dbReference type="SAM" id="MobiDB-lite"/>
    </source>
</evidence>
<feature type="region of interest" description="Disordered" evidence="1">
    <location>
        <begin position="526"/>
        <end position="548"/>
    </location>
</feature>
<accession>A0ABT7FCS5</accession>
<sequence length="564" mass="62019">MTEAALSEAEWDALRAESRQQFPDALGEADSLPAVLLPYQAQLLATTASHQFVVCEKSRRIGMTWAVAADAVLTSGTQRQAGGMDTLYIGFNLDMAREFIDTAAMWAKAFIPAASGVQEFLFVDQKEGEEDQHINAFRIRFASGFEIVALTSKPRSLRGRQGYVIFDEAAFHDELDEMLKAANALLMWGGKVLVISTHDGDANAFNVLVKQVQAGERGDTACVVRVTFNDAVAAGLYERIALILGAQGRDVPTKEAWIDSIHKVYGDDADEELHCIPKAGTGAWLTAPLIEARMTADAPVLRLELPDNYLHLPRDAQSGLLLPFMVELAVLLETLDQKPHYALGFDFARVSDLSCLSLLAMEQNLRRREALSIEMRNVPGDEQKAIVGDVMDAVRERLLGAAFDATGMGWTVAEDMGRRFGLRESEDAPGIVWAIKFSQDWYRLHMPPLKTAFEDDMIAIGRDADHLTDLRKVKTIRGIPRVPDLREADAKGKKRHGDYAIALALAHFASRMRWVEYDYRPVGDPRQAASPNGAAGETAEKADARESAGAWWKPPLGAGLRGGI</sequence>
<organism evidence="2 3">
    <name type="scientific">Sedimentitalea xiamensis</name>
    <dbReference type="NCBI Taxonomy" id="3050037"/>
    <lineage>
        <taxon>Bacteria</taxon>
        <taxon>Pseudomonadati</taxon>
        <taxon>Pseudomonadota</taxon>
        <taxon>Alphaproteobacteria</taxon>
        <taxon>Rhodobacterales</taxon>
        <taxon>Paracoccaceae</taxon>
        <taxon>Sedimentitalea</taxon>
    </lineage>
</organism>
<protein>
    <recommendedName>
        <fullName evidence="4">Mu-like prophage FluMu protein gp28</fullName>
    </recommendedName>
</protein>
<evidence type="ECO:0008006" key="4">
    <source>
        <dbReference type="Google" id="ProtNLM"/>
    </source>
</evidence>
<comment type="caution">
    <text evidence="2">The sequence shown here is derived from an EMBL/GenBank/DDBJ whole genome shotgun (WGS) entry which is preliminary data.</text>
</comment>
<dbReference type="Gene3D" id="3.40.50.300">
    <property type="entry name" value="P-loop containing nucleotide triphosphate hydrolases"/>
    <property type="match status" value="1"/>
</dbReference>
<keyword evidence="3" id="KW-1185">Reference proteome</keyword>
<gene>
    <name evidence="2" type="ORF">QO034_06505</name>
</gene>
<evidence type="ECO:0000313" key="3">
    <source>
        <dbReference type="Proteomes" id="UP001227126"/>
    </source>
</evidence>
<dbReference type="InterPro" id="IPR027417">
    <property type="entry name" value="P-loop_NTPase"/>
</dbReference>
<proteinExistence type="predicted"/>
<reference evidence="2 3" key="1">
    <citation type="submission" date="2023-05" db="EMBL/GenBank/DDBJ databases">
        <title>Sedimentitalea sp. nov. JM2-8.</title>
        <authorList>
            <person name="Huang J."/>
        </authorList>
    </citation>
    <scope>NUCLEOTIDE SEQUENCE [LARGE SCALE GENOMIC DNA]</scope>
    <source>
        <strain evidence="2 3">JM2-8</strain>
    </source>
</reference>
<dbReference type="Gene3D" id="3.30.420.240">
    <property type="match status" value="1"/>
</dbReference>
<name>A0ABT7FCS5_9RHOB</name>
<dbReference type="RefSeq" id="WP_284484690.1">
    <property type="nucleotide sequence ID" value="NZ_JASNJE010000005.1"/>
</dbReference>
<dbReference type="EMBL" id="JASNJE010000005">
    <property type="protein sequence ID" value="MDK3072755.1"/>
    <property type="molecule type" value="Genomic_DNA"/>
</dbReference>
<dbReference type="Proteomes" id="UP001227126">
    <property type="component" value="Unassembled WGS sequence"/>
</dbReference>